<sequence length="201" mass="22208">MGVVPKACLCKSLCVRSLAMGMPNAAKVEKEAISLSQQLDYFKEYIQRLKLAKGESVANEIIAEALYVFSIGTNNFILNYLVLPLRRAQYTTLEYVAYLIGLADAAVRDAYHLGARKIEFTGLGPFGCIPAVRTLNLDEPGCCNKDYNQLAIRFNTELQDAVRKLNGDLVGAHVDLKRTLRKVAVAQDALRHPSSAAWESQ</sequence>
<dbReference type="GO" id="GO:0016788">
    <property type="term" value="F:hydrolase activity, acting on ester bonds"/>
    <property type="evidence" value="ECO:0007669"/>
    <property type="project" value="InterPro"/>
</dbReference>
<accession>A0A3L6QQL8</accession>
<evidence type="ECO:0000256" key="1">
    <source>
        <dbReference type="ARBA" id="ARBA00008668"/>
    </source>
</evidence>
<dbReference type="InterPro" id="IPR001087">
    <property type="entry name" value="GDSL"/>
</dbReference>
<evidence type="ECO:0000313" key="2">
    <source>
        <dbReference type="EMBL" id="RLM86130.1"/>
    </source>
</evidence>
<keyword evidence="3" id="KW-1185">Reference proteome</keyword>
<dbReference type="Proteomes" id="UP000275267">
    <property type="component" value="Unassembled WGS sequence"/>
</dbReference>
<evidence type="ECO:0000313" key="3">
    <source>
        <dbReference type="Proteomes" id="UP000275267"/>
    </source>
</evidence>
<comment type="similarity">
    <text evidence="1">Belongs to the 'GDSL' lipolytic enzyme family.</text>
</comment>
<comment type="caution">
    <text evidence="2">The sequence shown here is derived from an EMBL/GenBank/DDBJ whole genome shotgun (WGS) entry which is preliminary data.</text>
</comment>
<dbReference type="InterPro" id="IPR050592">
    <property type="entry name" value="GDSL_lipolytic_enzyme"/>
</dbReference>
<gene>
    <name evidence="2" type="ORF">C2845_PM04G16540</name>
</gene>
<protein>
    <submittedName>
        <fullName evidence="2">GDSL esterase/lipase</fullName>
    </submittedName>
</protein>
<dbReference type="PANTHER" id="PTHR45642">
    <property type="entry name" value="GDSL ESTERASE/LIPASE EXL3"/>
    <property type="match status" value="1"/>
</dbReference>
<dbReference type="EMBL" id="PQIB02000011">
    <property type="protein sequence ID" value="RLM86130.1"/>
    <property type="molecule type" value="Genomic_DNA"/>
</dbReference>
<dbReference type="Pfam" id="PF00657">
    <property type="entry name" value="Lipase_GDSL"/>
    <property type="match status" value="1"/>
</dbReference>
<organism evidence="2 3">
    <name type="scientific">Panicum miliaceum</name>
    <name type="common">Proso millet</name>
    <name type="synonym">Broomcorn millet</name>
    <dbReference type="NCBI Taxonomy" id="4540"/>
    <lineage>
        <taxon>Eukaryota</taxon>
        <taxon>Viridiplantae</taxon>
        <taxon>Streptophyta</taxon>
        <taxon>Embryophyta</taxon>
        <taxon>Tracheophyta</taxon>
        <taxon>Spermatophyta</taxon>
        <taxon>Magnoliopsida</taxon>
        <taxon>Liliopsida</taxon>
        <taxon>Poales</taxon>
        <taxon>Poaceae</taxon>
        <taxon>PACMAD clade</taxon>
        <taxon>Panicoideae</taxon>
        <taxon>Panicodae</taxon>
        <taxon>Paniceae</taxon>
        <taxon>Panicinae</taxon>
        <taxon>Panicum</taxon>
        <taxon>Panicum sect. Panicum</taxon>
    </lineage>
</organism>
<dbReference type="OrthoDB" id="1600564at2759"/>
<dbReference type="PANTHER" id="PTHR45642:SF154">
    <property type="entry name" value="OS09G0132200 PROTEIN"/>
    <property type="match status" value="1"/>
</dbReference>
<proteinExistence type="inferred from homology"/>
<dbReference type="AlphaFoldDB" id="A0A3L6QQL8"/>
<dbReference type="STRING" id="4540.A0A3L6QQL8"/>
<reference evidence="3" key="1">
    <citation type="journal article" date="2019" name="Nat. Commun.">
        <title>The genome of broomcorn millet.</title>
        <authorList>
            <person name="Zou C."/>
            <person name="Miki D."/>
            <person name="Li D."/>
            <person name="Tang Q."/>
            <person name="Xiao L."/>
            <person name="Rajput S."/>
            <person name="Deng P."/>
            <person name="Jia W."/>
            <person name="Huang R."/>
            <person name="Zhang M."/>
            <person name="Sun Y."/>
            <person name="Hu J."/>
            <person name="Fu X."/>
            <person name="Schnable P.S."/>
            <person name="Li F."/>
            <person name="Zhang H."/>
            <person name="Feng B."/>
            <person name="Zhu X."/>
            <person name="Liu R."/>
            <person name="Schnable J.C."/>
            <person name="Zhu J.-K."/>
            <person name="Zhang H."/>
        </authorList>
    </citation>
    <scope>NUCLEOTIDE SEQUENCE [LARGE SCALE GENOMIC DNA]</scope>
</reference>
<name>A0A3L6QQL8_PANMI</name>
<dbReference type="InterPro" id="IPR036514">
    <property type="entry name" value="SGNH_hydro_sf"/>
</dbReference>
<dbReference type="Gene3D" id="3.40.50.1110">
    <property type="entry name" value="SGNH hydrolase"/>
    <property type="match status" value="1"/>
</dbReference>